<feature type="compositionally biased region" description="Polar residues" evidence="1">
    <location>
        <begin position="21"/>
        <end position="30"/>
    </location>
</feature>
<feature type="compositionally biased region" description="Low complexity" evidence="1">
    <location>
        <begin position="1"/>
        <end position="12"/>
    </location>
</feature>
<proteinExistence type="predicted"/>
<sequence>MTDATTGPAAEGTETEDRTNRTTVAPTPQEVTEEADQGGTHEGTALGRPTGTPGTAATTTPAGGRLLPQDECDKLDLRLRQAVSGFVDGPRDSVEEADHVVEEIAGRFTEALTRRRRTLRMSWQDGEDTEQLRLALRDYRNLAERLLHG</sequence>
<dbReference type="EMBL" id="BAAASG010000028">
    <property type="protein sequence ID" value="GAA2521072.1"/>
    <property type="molecule type" value="Genomic_DNA"/>
</dbReference>
<feature type="compositionally biased region" description="Low complexity" evidence="1">
    <location>
        <begin position="43"/>
        <end position="67"/>
    </location>
</feature>
<evidence type="ECO:0000313" key="2">
    <source>
        <dbReference type="EMBL" id="GAA2521072.1"/>
    </source>
</evidence>
<evidence type="ECO:0000313" key="3">
    <source>
        <dbReference type="Proteomes" id="UP001501777"/>
    </source>
</evidence>
<comment type="caution">
    <text evidence="2">The sequence shown here is derived from an EMBL/GenBank/DDBJ whole genome shotgun (WGS) entry which is preliminary data.</text>
</comment>
<keyword evidence="3" id="KW-1185">Reference proteome</keyword>
<feature type="region of interest" description="Disordered" evidence="1">
    <location>
        <begin position="1"/>
        <end position="68"/>
    </location>
</feature>
<evidence type="ECO:0000256" key="1">
    <source>
        <dbReference type="SAM" id="MobiDB-lite"/>
    </source>
</evidence>
<dbReference type="Proteomes" id="UP001501777">
    <property type="component" value="Unassembled WGS sequence"/>
</dbReference>
<accession>A0ABP6ARQ4</accession>
<organism evidence="2 3">
    <name type="scientific">Streptomyces longisporus</name>
    <dbReference type="NCBI Taxonomy" id="1948"/>
    <lineage>
        <taxon>Bacteria</taxon>
        <taxon>Bacillati</taxon>
        <taxon>Actinomycetota</taxon>
        <taxon>Actinomycetes</taxon>
        <taxon>Kitasatosporales</taxon>
        <taxon>Streptomycetaceae</taxon>
        <taxon>Streptomyces</taxon>
    </lineage>
</organism>
<gene>
    <name evidence="2" type="ORF">GCM10010276_84680</name>
</gene>
<dbReference type="RefSeq" id="WP_344406532.1">
    <property type="nucleotide sequence ID" value="NZ_BAAASG010000028.1"/>
</dbReference>
<reference evidence="3" key="1">
    <citation type="journal article" date="2019" name="Int. J. Syst. Evol. Microbiol.">
        <title>The Global Catalogue of Microorganisms (GCM) 10K type strain sequencing project: providing services to taxonomists for standard genome sequencing and annotation.</title>
        <authorList>
            <consortium name="The Broad Institute Genomics Platform"/>
            <consortium name="The Broad Institute Genome Sequencing Center for Infectious Disease"/>
            <person name="Wu L."/>
            <person name="Ma J."/>
        </authorList>
    </citation>
    <scope>NUCLEOTIDE SEQUENCE [LARGE SCALE GENOMIC DNA]</scope>
    <source>
        <strain evidence="3">JCM 4395</strain>
    </source>
</reference>
<name>A0ABP6ARQ4_STRLO</name>
<protein>
    <submittedName>
        <fullName evidence="2">Uncharacterized protein</fullName>
    </submittedName>
</protein>